<dbReference type="Proteomes" id="UP001202328">
    <property type="component" value="Unassembled WGS sequence"/>
</dbReference>
<dbReference type="EMBL" id="JAJJMB010011819">
    <property type="protein sequence ID" value="KAI3898707.1"/>
    <property type="molecule type" value="Genomic_DNA"/>
</dbReference>
<dbReference type="InterPro" id="IPR004155">
    <property type="entry name" value="PBS_lyase_HEAT"/>
</dbReference>
<dbReference type="PANTHER" id="PTHR12697:SF5">
    <property type="entry name" value="DEOXYHYPUSINE HYDROXYLASE"/>
    <property type="match status" value="1"/>
</dbReference>
<reference evidence="1" key="1">
    <citation type="submission" date="2022-04" db="EMBL/GenBank/DDBJ databases">
        <title>A functionally conserved STORR gene fusion in Papaver species that diverged 16.8 million years ago.</title>
        <authorList>
            <person name="Catania T."/>
        </authorList>
    </citation>
    <scope>NUCLEOTIDE SEQUENCE</scope>
    <source>
        <strain evidence="1">S-188037</strain>
    </source>
</reference>
<dbReference type="Gene3D" id="1.25.10.10">
    <property type="entry name" value="Leucine-rich Repeat Variant"/>
    <property type="match status" value="1"/>
</dbReference>
<dbReference type="PANTHER" id="PTHR12697">
    <property type="entry name" value="PBS LYASE HEAT-LIKE PROTEIN"/>
    <property type="match status" value="1"/>
</dbReference>
<dbReference type="AlphaFoldDB" id="A0AAD4SCJ9"/>
<accession>A0AAD4SCJ9</accession>
<evidence type="ECO:0000313" key="2">
    <source>
        <dbReference type="Proteomes" id="UP001202328"/>
    </source>
</evidence>
<dbReference type="SMART" id="SM00567">
    <property type="entry name" value="EZ_HEAT"/>
    <property type="match status" value="3"/>
</dbReference>
<organism evidence="1 2">
    <name type="scientific">Papaver atlanticum</name>
    <dbReference type="NCBI Taxonomy" id="357466"/>
    <lineage>
        <taxon>Eukaryota</taxon>
        <taxon>Viridiplantae</taxon>
        <taxon>Streptophyta</taxon>
        <taxon>Embryophyta</taxon>
        <taxon>Tracheophyta</taxon>
        <taxon>Spermatophyta</taxon>
        <taxon>Magnoliopsida</taxon>
        <taxon>Ranunculales</taxon>
        <taxon>Papaveraceae</taxon>
        <taxon>Papaveroideae</taxon>
        <taxon>Papaver</taxon>
    </lineage>
</organism>
<evidence type="ECO:0000313" key="1">
    <source>
        <dbReference type="EMBL" id="KAI3898707.1"/>
    </source>
</evidence>
<dbReference type="SUPFAM" id="SSF48371">
    <property type="entry name" value="ARM repeat"/>
    <property type="match status" value="1"/>
</dbReference>
<comment type="caution">
    <text evidence="1">The sequence shown here is derived from an EMBL/GenBank/DDBJ whole genome shotgun (WGS) entry which is preliminary data.</text>
</comment>
<keyword evidence="2" id="KW-1185">Reference proteome</keyword>
<dbReference type="InterPro" id="IPR011989">
    <property type="entry name" value="ARM-like"/>
</dbReference>
<dbReference type="GO" id="GO:0016491">
    <property type="term" value="F:oxidoreductase activity"/>
    <property type="evidence" value="ECO:0007669"/>
    <property type="project" value="TreeGrafter"/>
</dbReference>
<dbReference type="InterPro" id="IPR016024">
    <property type="entry name" value="ARM-type_fold"/>
</dbReference>
<gene>
    <name evidence="1" type="ORF">MKW98_000820</name>
</gene>
<proteinExistence type="predicted"/>
<protein>
    <submittedName>
        <fullName evidence="1">Uncharacterized protein</fullName>
    </submittedName>
</protein>
<dbReference type="Pfam" id="PF13646">
    <property type="entry name" value="HEAT_2"/>
    <property type="match status" value="1"/>
</dbReference>
<sequence length="275" mass="30617">MAMNKSQIYSTKDSSNLLAHEAAFVLGQIQDVGSVPALKEVLEDFSLHYILRHKAAEALGAIGVEDNIRLLEMSLRSDPAPKVRETCELALSRIEEQKHTKLNGKTSDVPASPFMSVDPVALASFSSTIYLLSKVLFNEKKSMYEQYAALLITVPFILLGNWKSIHIENTSSPKNAFPVSNLNCICIGQLQNKAACDALAETLKDVTEHPMVRHEAVGDFLKTKTINLVVVELLENFVKDPEPIVSQSCEVTFSMLEFEKSVKYLFRKVPQVDIF</sequence>
<name>A0AAD4SCJ9_9MAGN</name>